<dbReference type="InterPro" id="IPR011701">
    <property type="entry name" value="MFS"/>
</dbReference>
<feature type="transmembrane region" description="Helical" evidence="8">
    <location>
        <begin position="102"/>
        <end position="121"/>
    </location>
</feature>
<feature type="transmembrane region" description="Helical" evidence="8">
    <location>
        <begin position="258"/>
        <end position="280"/>
    </location>
</feature>
<accession>A0A917KAC6</accession>
<comment type="caution">
    <text evidence="10">The sequence shown here is derived from an EMBL/GenBank/DDBJ whole genome shotgun (WGS) entry which is preliminary data.</text>
</comment>
<keyword evidence="5 8" id="KW-1133">Transmembrane helix</keyword>
<feature type="transmembrane region" description="Helical" evidence="8">
    <location>
        <begin position="62"/>
        <end position="90"/>
    </location>
</feature>
<evidence type="ECO:0000256" key="2">
    <source>
        <dbReference type="ARBA" id="ARBA00022448"/>
    </source>
</evidence>
<reference evidence="10" key="1">
    <citation type="journal article" date="2014" name="Int. J. Syst. Evol. Microbiol.">
        <title>Complete genome sequence of Corynebacterium casei LMG S-19264T (=DSM 44701T), isolated from a smear-ripened cheese.</title>
        <authorList>
            <consortium name="US DOE Joint Genome Institute (JGI-PGF)"/>
            <person name="Walter F."/>
            <person name="Albersmeier A."/>
            <person name="Kalinowski J."/>
            <person name="Ruckert C."/>
        </authorList>
    </citation>
    <scope>NUCLEOTIDE SEQUENCE</scope>
    <source>
        <strain evidence="10">JCM 3086</strain>
    </source>
</reference>
<dbReference type="EMBL" id="BMQA01000004">
    <property type="protein sequence ID" value="GGJ06328.1"/>
    <property type="molecule type" value="Genomic_DNA"/>
</dbReference>
<feature type="transmembrane region" description="Helical" evidence="8">
    <location>
        <begin position="192"/>
        <end position="212"/>
    </location>
</feature>
<keyword evidence="11" id="KW-1185">Reference proteome</keyword>
<dbReference type="GO" id="GO:0022857">
    <property type="term" value="F:transmembrane transporter activity"/>
    <property type="evidence" value="ECO:0007669"/>
    <property type="project" value="InterPro"/>
</dbReference>
<evidence type="ECO:0000313" key="10">
    <source>
        <dbReference type="EMBL" id="GGJ06328.1"/>
    </source>
</evidence>
<feature type="transmembrane region" description="Helical" evidence="8">
    <location>
        <begin position="300"/>
        <end position="317"/>
    </location>
</feature>
<dbReference type="CDD" id="cd06174">
    <property type="entry name" value="MFS"/>
    <property type="match status" value="1"/>
</dbReference>
<dbReference type="PANTHER" id="PTHR42718:SF46">
    <property type="entry name" value="BLR6921 PROTEIN"/>
    <property type="match status" value="1"/>
</dbReference>
<dbReference type="PROSITE" id="PS50850">
    <property type="entry name" value="MFS"/>
    <property type="match status" value="1"/>
</dbReference>
<evidence type="ECO:0000313" key="11">
    <source>
        <dbReference type="Proteomes" id="UP000657574"/>
    </source>
</evidence>
<protein>
    <recommendedName>
        <fullName evidence="9">Major facilitator superfamily (MFS) profile domain-containing protein</fullName>
    </recommendedName>
</protein>
<dbReference type="SUPFAM" id="SSF103473">
    <property type="entry name" value="MFS general substrate transporter"/>
    <property type="match status" value="1"/>
</dbReference>
<keyword evidence="4 8" id="KW-0812">Transmembrane</keyword>
<reference evidence="10" key="2">
    <citation type="submission" date="2020-09" db="EMBL/GenBank/DDBJ databases">
        <authorList>
            <person name="Sun Q."/>
            <person name="Ohkuma M."/>
        </authorList>
    </citation>
    <scope>NUCLEOTIDE SEQUENCE</scope>
    <source>
        <strain evidence="10">JCM 3086</strain>
    </source>
</reference>
<dbReference type="Gene3D" id="1.20.1250.20">
    <property type="entry name" value="MFS general substrate transporter like domains"/>
    <property type="match status" value="2"/>
</dbReference>
<feature type="transmembrane region" description="Helical" evidence="8">
    <location>
        <begin position="127"/>
        <end position="149"/>
    </location>
</feature>
<dbReference type="RefSeq" id="WP_189310379.1">
    <property type="nucleotide sequence ID" value="NZ_BMQA01000004.1"/>
</dbReference>
<dbReference type="PANTHER" id="PTHR42718">
    <property type="entry name" value="MAJOR FACILITATOR SUPERFAMILY MULTIDRUG TRANSPORTER MFSC"/>
    <property type="match status" value="1"/>
</dbReference>
<feature type="transmembrane region" description="Helical" evidence="8">
    <location>
        <begin position="499"/>
        <end position="518"/>
    </location>
</feature>
<feature type="transmembrane region" description="Helical" evidence="8">
    <location>
        <begin position="388"/>
        <end position="414"/>
    </location>
</feature>
<evidence type="ECO:0000256" key="1">
    <source>
        <dbReference type="ARBA" id="ARBA00004651"/>
    </source>
</evidence>
<dbReference type="Pfam" id="PF07690">
    <property type="entry name" value="MFS_1"/>
    <property type="match status" value="1"/>
</dbReference>
<proteinExistence type="predicted"/>
<feature type="transmembrane region" description="Helical" evidence="8">
    <location>
        <begin position="34"/>
        <end position="50"/>
    </location>
</feature>
<keyword evidence="3" id="KW-1003">Cell membrane</keyword>
<keyword evidence="2" id="KW-0813">Transport</keyword>
<evidence type="ECO:0000256" key="6">
    <source>
        <dbReference type="ARBA" id="ARBA00023136"/>
    </source>
</evidence>
<evidence type="ECO:0000256" key="7">
    <source>
        <dbReference type="ARBA" id="ARBA00023251"/>
    </source>
</evidence>
<evidence type="ECO:0000256" key="8">
    <source>
        <dbReference type="SAM" id="Phobius"/>
    </source>
</evidence>
<gene>
    <name evidence="10" type="ORF">GCM10010121_015980</name>
</gene>
<feature type="transmembrane region" description="Helical" evidence="8">
    <location>
        <begin position="161"/>
        <end position="180"/>
    </location>
</feature>
<feature type="domain" description="Major facilitator superfamily (MFS) profile" evidence="9">
    <location>
        <begin position="37"/>
        <end position="436"/>
    </location>
</feature>
<evidence type="ECO:0000256" key="4">
    <source>
        <dbReference type="ARBA" id="ARBA00022692"/>
    </source>
</evidence>
<dbReference type="InterPro" id="IPR020846">
    <property type="entry name" value="MFS_dom"/>
</dbReference>
<comment type="subcellular location">
    <subcellularLocation>
        <location evidence="1">Cell membrane</location>
        <topology evidence="1">Multi-pass membrane protein</topology>
    </subcellularLocation>
</comment>
<feature type="transmembrane region" description="Helical" evidence="8">
    <location>
        <begin position="354"/>
        <end position="376"/>
    </location>
</feature>
<keyword evidence="6 8" id="KW-0472">Membrane</keyword>
<dbReference type="GO" id="GO:0046677">
    <property type="term" value="P:response to antibiotic"/>
    <property type="evidence" value="ECO:0007669"/>
    <property type="project" value="UniProtKB-KW"/>
</dbReference>
<dbReference type="AlphaFoldDB" id="A0A917KAC6"/>
<sequence>MSIVSRKPPNSTSQQWRFTLWNRRLNHYPDPPQRIVYLGVTVAATILLYYELYVQGAVAPSIIAHFGMSFMSFVFISVVGALVGAFGSLAAGLADRIGRANIVVGGLFVTGLTVLVALPHAANSTVYMISFALLSLVEGMILVATPALVRDFSPQLGRASAMASWTMGPVLGSLATTAVSSNTLDSYPDWRVQFYICGAVGLVVAVVALLLLRELSPPLRNQIMVSMNDRSIIEARAKEVAETTAGKSQWRQMLHLDIVGSSIAISVFLAFYYIAVGFFIVYFTTVYGYSESRANSLANWYWAFTAISQLATGFLSDRLRVRKPFMIVGALISMTGVAVFATKTTDPTTSFGELCALMIIISVGQGITFSSWLACFSETVERRNPAGTVTGLAVWGWTIRVVLCGVLVGFGIALPAPAVLVDHGAQVTATSKALTRGTLAALEEDPNSTAAEAVAVQELISKGFADDERQAVTDVEYLTKHRDEVAKASTEGPEQWERWWWICLALQVVFIPFVFVMAGRWRPSSARRDAERHDQLMAAERARLEVPQG</sequence>
<dbReference type="InterPro" id="IPR036259">
    <property type="entry name" value="MFS_trans_sf"/>
</dbReference>
<dbReference type="GO" id="GO:0005886">
    <property type="term" value="C:plasma membrane"/>
    <property type="evidence" value="ECO:0007669"/>
    <property type="project" value="UniProtKB-SubCell"/>
</dbReference>
<feature type="transmembrane region" description="Helical" evidence="8">
    <location>
        <begin position="324"/>
        <end position="342"/>
    </location>
</feature>
<keyword evidence="7" id="KW-0046">Antibiotic resistance</keyword>
<evidence type="ECO:0000259" key="9">
    <source>
        <dbReference type="PROSITE" id="PS50850"/>
    </source>
</evidence>
<evidence type="ECO:0000256" key="3">
    <source>
        <dbReference type="ARBA" id="ARBA00022475"/>
    </source>
</evidence>
<dbReference type="Proteomes" id="UP000657574">
    <property type="component" value="Unassembled WGS sequence"/>
</dbReference>
<organism evidence="10 11">
    <name type="scientific">Streptomyces brasiliensis</name>
    <dbReference type="NCBI Taxonomy" id="1954"/>
    <lineage>
        <taxon>Bacteria</taxon>
        <taxon>Bacillati</taxon>
        <taxon>Actinomycetota</taxon>
        <taxon>Actinomycetes</taxon>
        <taxon>Kitasatosporales</taxon>
        <taxon>Streptomycetaceae</taxon>
        <taxon>Streptomyces</taxon>
    </lineage>
</organism>
<evidence type="ECO:0000256" key="5">
    <source>
        <dbReference type="ARBA" id="ARBA00022989"/>
    </source>
</evidence>
<name>A0A917KAC6_9ACTN</name>